<comment type="caution">
    <text evidence="1">The sequence shown here is derived from an EMBL/GenBank/DDBJ whole genome shotgun (WGS) entry which is preliminary data.</text>
</comment>
<dbReference type="EMBL" id="CM042040">
    <property type="protein sequence ID" value="KAI3717217.1"/>
    <property type="molecule type" value="Genomic_DNA"/>
</dbReference>
<dbReference type="Proteomes" id="UP001056120">
    <property type="component" value="Linkage Group LG23"/>
</dbReference>
<evidence type="ECO:0000313" key="2">
    <source>
        <dbReference type="Proteomes" id="UP001056120"/>
    </source>
</evidence>
<accession>A0ACB9B414</accession>
<protein>
    <submittedName>
        <fullName evidence="1">Uncharacterized protein</fullName>
    </submittedName>
</protein>
<evidence type="ECO:0000313" key="1">
    <source>
        <dbReference type="EMBL" id="KAI3717217.1"/>
    </source>
</evidence>
<reference evidence="2" key="1">
    <citation type="journal article" date="2022" name="Mol. Ecol. Resour.">
        <title>The genomes of chicory, endive, great burdock and yacon provide insights into Asteraceae palaeo-polyploidization history and plant inulin production.</title>
        <authorList>
            <person name="Fan W."/>
            <person name="Wang S."/>
            <person name="Wang H."/>
            <person name="Wang A."/>
            <person name="Jiang F."/>
            <person name="Liu H."/>
            <person name="Zhao H."/>
            <person name="Xu D."/>
            <person name="Zhang Y."/>
        </authorList>
    </citation>
    <scope>NUCLEOTIDE SEQUENCE [LARGE SCALE GENOMIC DNA]</scope>
    <source>
        <strain evidence="2">cv. Yunnan</strain>
    </source>
</reference>
<reference evidence="1 2" key="2">
    <citation type="journal article" date="2022" name="Mol. Ecol. Resour.">
        <title>The genomes of chicory, endive, great burdock and yacon provide insights into Asteraceae paleo-polyploidization history and plant inulin production.</title>
        <authorList>
            <person name="Fan W."/>
            <person name="Wang S."/>
            <person name="Wang H."/>
            <person name="Wang A."/>
            <person name="Jiang F."/>
            <person name="Liu H."/>
            <person name="Zhao H."/>
            <person name="Xu D."/>
            <person name="Zhang Y."/>
        </authorList>
    </citation>
    <scope>NUCLEOTIDE SEQUENCE [LARGE SCALE GENOMIC DNA]</scope>
    <source>
        <strain evidence="2">cv. Yunnan</strain>
        <tissue evidence="1">Leaves</tissue>
    </source>
</reference>
<proteinExistence type="predicted"/>
<keyword evidence="2" id="KW-1185">Reference proteome</keyword>
<name>A0ACB9B414_9ASTR</name>
<organism evidence="1 2">
    <name type="scientific">Smallanthus sonchifolius</name>
    <dbReference type="NCBI Taxonomy" id="185202"/>
    <lineage>
        <taxon>Eukaryota</taxon>
        <taxon>Viridiplantae</taxon>
        <taxon>Streptophyta</taxon>
        <taxon>Embryophyta</taxon>
        <taxon>Tracheophyta</taxon>
        <taxon>Spermatophyta</taxon>
        <taxon>Magnoliopsida</taxon>
        <taxon>eudicotyledons</taxon>
        <taxon>Gunneridae</taxon>
        <taxon>Pentapetalae</taxon>
        <taxon>asterids</taxon>
        <taxon>campanulids</taxon>
        <taxon>Asterales</taxon>
        <taxon>Asteraceae</taxon>
        <taxon>Asteroideae</taxon>
        <taxon>Heliantheae alliance</taxon>
        <taxon>Millerieae</taxon>
        <taxon>Smallanthus</taxon>
    </lineage>
</organism>
<sequence length="367" mass="41588">MDNGIKIECGNILKTLMIHKFGPVFNQPVDPVELGIPDYFKIISHPMDLGTISKKLEDDVYSLADAFAADIRLTFSNAMRYNPPGNFVHLMAKELNDLFGRNWRSLESKLTKQSKKVAEQGKSRKIILNKSKIPNSLPAKISENKTVKKTDDAHNIATCSEAKPSVSCEEKTRLKNELMVALRGDLSGPLRGFLRKYGLVSSKKEKIESVVGSFGDHTLLELKRVMKGCLGTSIEKGKDDYVKTQQTKEISSRQKLEEKSNIESRIKAARAAKEALLECAKSDLQMKRNKERERVEKMKRTVTMDDNLTVLMELEKLCQYSGIKNPLEKIGLRLKEEYYYGYEYIDEEDDDDGGGVIFDELEDGEIF</sequence>
<gene>
    <name evidence="1" type="ORF">L1987_68691</name>
</gene>